<feature type="domain" description="HTH cro/C1-type" evidence="2">
    <location>
        <begin position="4"/>
        <end position="72"/>
    </location>
</feature>
<gene>
    <name evidence="3" type="ORF">SAMN04488074_13360</name>
    <name evidence="4" type="ORF">SAMN04488074_14329</name>
</gene>
<feature type="compositionally biased region" description="Basic and acidic residues" evidence="1">
    <location>
        <begin position="98"/>
        <end position="108"/>
    </location>
</feature>
<reference evidence="3" key="2">
    <citation type="submission" date="2016-10" db="EMBL/GenBank/DDBJ databases">
        <authorList>
            <person name="de Groot N.N."/>
        </authorList>
    </citation>
    <scope>NUCLEOTIDE SEQUENCE [LARGE SCALE GENOMIC DNA]</scope>
    <source>
        <strain evidence="3">DSM 44796</strain>
    </source>
</reference>
<dbReference type="InterPro" id="IPR001387">
    <property type="entry name" value="Cro/C1-type_HTH"/>
</dbReference>
<feature type="region of interest" description="Disordered" evidence="1">
    <location>
        <begin position="71"/>
        <end position="108"/>
    </location>
</feature>
<organism evidence="3 5">
    <name type="scientific">Lentzea albidocapillata subsp. violacea</name>
    <dbReference type="NCBI Taxonomy" id="128104"/>
    <lineage>
        <taxon>Bacteria</taxon>
        <taxon>Bacillati</taxon>
        <taxon>Actinomycetota</taxon>
        <taxon>Actinomycetes</taxon>
        <taxon>Pseudonocardiales</taxon>
        <taxon>Pseudonocardiaceae</taxon>
        <taxon>Lentzea</taxon>
    </lineage>
</organism>
<accession>A0A1G9YI60</accession>
<evidence type="ECO:0000313" key="5">
    <source>
        <dbReference type="Proteomes" id="UP000199682"/>
    </source>
</evidence>
<dbReference type="AlphaFoldDB" id="A0A1G9YI60"/>
<protein>
    <submittedName>
        <fullName evidence="3">DNA-binding transcriptional regulator, XRE family</fullName>
    </submittedName>
</protein>
<sequence>MRWNLRLVAANRGIWQASELQRRLAEYGLVISLGKMSNLWSGQPASLKLADLDVICTVLGCQIGELLIPEPDKVRGPNADSEQSAANGPAKPPRVVPRRRDGRSLPPT</sequence>
<evidence type="ECO:0000259" key="2">
    <source>
        <dbReference type="Pfam" id="PF13443"/>
    </source>
</evidence>
<evidence type="ECO:0000313" key="3">
    <source>
        <dbReference type="EMBL" id="SDN08296.1"/>
    </source>
</evidence>
<reference evidence="5" key="1">
    <citation type="submission" date="2016-10" db="EMBL/GenBank/DDBJ databases">
        <authorList>
            <person name="Varghese N."/>
            <person name="Submissions S."/>
        </authorList>
    </citation>
    <scope>NUCLEOTIDE SEQUENCE [LARGE SCALE GENOMIC DNA]</scope>
    <source>
        <strain evidence="5">DSM 44796</strain>
    </source>
</reference>
<dbReference type="Proteomes" id="UP000199682">
    <property type="component" value="Unassembled WGS sequence"/>
</dbReference>
<dbReference type="Pfam" id="PF13443">
    <property type="entry name" value="HTH_26"/>
    <property type="match status" value="1"/>
</dbReference>
<keyword evidence="3" id="KW-0238">DNA-binding</keyword>
<dbReference type="EMBL" id="FNET01000043">
    <property type="protein sequence ID" value="SDN28441.1"/>
    <property type="molecule type" value="Genomic_DNA"/>
</dbReference>
<name>A0A1G9YI60_9PSEU</name>
<proteinExistence type="predicted"/>
<dbReference type="EMBL" id="FNET01000033">
    <property type="protein sequence ID" value="SDN08296.1"/>
    <property type="molecule type" value="Genomic_DNA"/>
</dbReference>
<dbReference type="RefSeq" id="WP_090014935.1">
    <property type="nucleotide sequence ID" value="NZ_FNET01000033.1"/>
</dbReference>
<evidence type="ECO:0000256" key="1">
    <source>
        <dbReference type="SAM" id="MobiDB-lite"/>
    </source>
</evidence>
<dbReference type="GO" id="GO:0003677">
    <property type="term" value="F:DNA binding"/>
    <property type="evidence" value="ECO:0007669"/>
    <property type="project" value="UniProtKB-KW"/>
</dbReference>
<evidence type="ECO:0000313" key="4">
    <source>
        <dbReference type="EMBL" id="SDN28441.1"/>
    </source>
</evidence>